<evidence type="ECO:0000313" key="3">
    <source>
        <dbReference type="Proteomes" id="UP000283210"/>
    </source>
</evidence>
<dbReference type="Proteomes" id="UP000283210">
    <property type="component" value="Chromosome 13"/>
</dbReference>
<feature type="compositionally biased region" description="Polar residues" evidence="1">
    <location>
        <begin position="55"/>
        <end position="67"/>
    </location>
</feature>
<reference evidence="2 3" key="2">
    <citation type="submission" date="2019-01" db="EMBL/GenBank/DDBJ databases">
        <title>A chromosome length genome reference of the Java medaka (oryzias javanicus).</title>
        <authorList>
            <person name="Herpin A."/>
            <person name="Takehana Y."/>
            <person name="Naruse K."/>
            <person name="Ansai S."/>
            <person name="Kawaguchi M."/>
        </authorList>
    </citation>
    <scope>NUCLEOTIDE SEQUENCE [LARGE SCALE GENOMIC DNA]</scope>
    <source>
        <strain evidence="2">RS831</strain>
        <tissue evidence="2">Whole body</tissue>
    </source>
</reference>
<evidence type="ECO:0000256" key="1">
    <source>
        <dbReference type="SAM" id="MobiDB-lite"/>
    </source>
</evidence>
<accession>A0A437CPA2</accession>
<dbReference type="AlphaFoldDB" id="A0A437CPA2"/>
<protein>
    <submittedName>
        <fullName evidence="2">Uncharacterized protein</fullName>
    </submittedName>
</protein>
<proteinExistence type="predicted"/>
<gene>
    <name evidence="2" type="ORF">OJAV_G00128230</name>
</gene>
<sequence>MRGRPDDSWFVFINKDAPRWTLQGHTGNALPYMRSNVKPETSSISLGPGLRGCWTPQQPRTSSTGTQEGAELSHHQSSFQ</sequence>
<feature type="region of interest" description="Disordered" evidence="1">
    <location>
        <begin position="40"/>
        <end position="80"/>
    </location>
</feature>
<evidence type="ECO:0000313" key="2">
    <source>
        <dbReference type="EMBL" id="RVE64662.1"/>
    </source>
</evidence>
<dbReference type="EMBL" id="CM012449">
    <property type="protein sequence ID" value="RVE64662.1"/>
    <property type="molecule type" value="Genomic_DNA"/>
</dbReference>
<keyword evidence="3" id="KW-1185">Reference proteome</keyword>
<reference evidence="2 3" key="1">
    <citation type="submission" date="2018-11" db="EMBL/GenBank/DDBJ databases">
        <authorList>
            <person name="Lopez-Roques C."/>
            <person name="Donnadieu C."/>
            <person name="Bouchez O."/>
            <person name="Klopp C."/>
            <person name="Cabau C."/>
            <person name="Zahm M."/>
        </authorList>
    </citation>
    <scope>NUCLEOTIDE SEQUENCE [LARGE SCALE GENOMIC DNA]</scope>
    <source>
        <strain evidence="2">RS831</strain>
        <tissue evidence="2">Whole body</tissue>
    </source>
</reference>
<name>A0A437CPA2_ORYJA</name>
<organism evidence="2 3">
    <name type="scientific">Oryzias javanicus</name>
    <name type="common">Javanese ricefish</name>
    <name type="synonym">Aplocheilus javanicus</name>
    <dbReference type="NCBI Taxonomy" id="123683"/>
    <lineage>
        <taxon>Eukaryota</taxon>
        <taxon>Metazoa</taxon>
        <taxon>Chordata</taxon>
        <taxon>Craniata</taxon>
        <taxon>Vertebrata</taxon>
        <taxon>Euteleostomi</taxon>
        <taxon>Actinopterygii</taxon>
        <taxon>Neopterygii</taxon>
        <taxon>Teleostei</taxon>
        <taxon>Neoteleostei</taxon>
        <taxon>Acanthomorphata</taxon>
        <taxon>Ovalentaria</taxon>
        <taxon>Atherinomorphae</taxon>
        <taxon>Beloniformes</taxon>
        <taxon>Adrianichthyidae</taxon>
        <taxon>Oryziinae</taxon>
        <taxon>Oryzias</taxon>
    </lineage>
</organism>